<evidence type="ECO:0000259" key="1">
    <source>
        <dbReference type="Pfam" id="PF00534"/>
    </source>
</evidence>
<dbReference type="Proteomes" id="UP000034235">
    <property type="component" value="Unassembled WGS sequence"/>
</dbReference>
<evidence type="ECO:0000259" key="2">
    <source>
        <dbReference type="Pfam" id="PF13477"/>
    </source>
</evidence>
<dbReference type="InterPro" id="IPR001296">
    <property type="entry name" value="Glyco_trans_1"/>
</dbReference>
<reference evidence="3 4" key="1">
    <citation type="journal article" date="2015" name="Nature">
        <title>rRNA introns, odd ribosomes, and small enigmatic genomes across a large radiation of phyla.</title>
        <authorList>
            <person name="Brown C.T."/>
            <person name="Hug L.A."/>
            <person name="Thomas B.C."/>
            <person name="Sharon I."/>
            <person name="Castelle C.J."/>
            <person name="Singh A."/>
            <person name="Wilkins M.J."/>
            <person name="Williams K.H."/>
            <person name="Banfield J.F."/>
        </authorList>
    </citation>
    <scope>NUCLEOTIDE SEQUENCE [LARGE SCALE GENOMIC DNA]</scope>
</reference>
<gene>
    <name evidence="3" type="ORF">US86_C0006G0054</name>
</gene>
<accession>A0A0G0LY99</accession>
<evidence type="ECO:0000313" key="4">
    <source>
        <dbReference type="Proteomes" id="UP000034235"/>
    </source>
</evidence>
<evidence type="ECO:0000313" key="3">
    <source>
        <dbReference type="EMBL" id="KKQ66374.1"/>
    </source>
</evidence>
<name>A0A0G0LY99_9BACT</name>
<dbReference type="SUPFAM" id="SSF53756">
    <property type="entry name" value="UDP-Glycosyltransferase/glycogen phosphorylase"/>
    <property type="match status" value="1"/>
</dbReference>
<dbReference type="Pfam" id="PF13477">
    <property type="entry name" value="Glyco_trans_4_2"/>
    <property type="match status" value="1"/>
</dbReference>
<dbReference type="AlphaFoldDB" id="A0A0G0LY99"/>
<feature type="domain" description="Glycosyltransferase subfamily 4-like N-terminal" evidence="2">
    <location>
        <begin position="21"/>
        <end position="134"/>
    </location>
</feature>
<dbReference type="PANTHER" id="PTHR12526:SF638">
    <property type="entry name" value="SPORE COAT PROTEIN SA"/>
    <property type="match status" value="1"/>
</dbReference>
<dbReference type="Gene3D" id="3.40.50.2000">
    <property type="entry name" value="Glycogen Phosphorylase B"/>
    <property type="match status" value="2"/>
</dbReference>
<dbReference type="GO" id="GO:0016757">
    <property type="term" value="F:glycosyltransferase activity"/>
    <property type="evidence" value="ECO:0007669"/>
    <property type="project" value="InterPro"/>
</dbReference>
<sequence length="390" mass="44678">MQAKSKIKVFHIATADIALKFLLLNHLLFLKNKDYDVSAICSPGPWVFDIEQSGIKVKQISMTRRITPLQDFMSFVRLVKYLREQKPDIVHTHTPKAGFLGTLAARLVRIPIIIHTNHGFYFHENSSWLHKQIFMCIERIIAWNVHLVFSVNKEDMVVAGEKHIAGPNKMKYFGGWVNVDKYNTNRFSEEFLINKKKELGIPNGVPVIGIVARLVREKGYFELFEAMKTVIAKFPNALLVSVGFTEPEKKDGFLPEIAQKYGIWDNILFLGKRTDVDEILPLMNIFTLPSWREGIGTSILEASAMKLPVVSTNVRGCREAVDDGITGKLVPHKNRKKLAEALIWMLEHPKEAKLMGQAGRKKMEIEFDECLVFGRLEREYNRLVQTKLKM</sequence>
<dbReference type="EMBL" id="LBUP01000006">
    <property type="protein sequence ID" value="KKQ66374.1"/>
    <property type="molecule type" value="Genomic_DNA"/>
</dbReference>
<dbReference type="InterPro" id="IPR028098">
    <property type="entry name" value="Glyco_trans_4-like_N"/>
</dbReference>
<proteinExistence type="predicted"/>
<protein>
    <submittedName>
        <fullName evidence="3">Glycosyl transferase group 1</fullName>
    </submittedName>
</protein>
<keyword evidence="3" id="KW-0808">Transferase</keyword>
<feature type="domain" description="Glycosyl transferase family 1" evidence="1">
    <location>
        <begin position="195"/>
        <end position="361"/>
    </location>
</feature>
<comment type="caution">
    <text evidence="3">The sequence shown here is derived from an EMBL/GenBank/DDBJ whole genome shotgun (WGS) entry which is preliminary data.</text>
</comment>
<dbReference type="Pfam" id="PF00534">
    <property type="entry name" value="Glycos_transf_1"/>
    <property type="match status" value="1"/>
</dbReference>
<dbReference type="PANTHER" id="PTHR12526">
    <property type="entry name" value="GLYCOSYLTRANSFERASE"/>
    <property type="match status" value="1"/>
</dbReference>
<organism evidence="3 4">
    <name type="scientific">Candidatus Daviesbacteria bacterium GW2011_GWA2_38_24</name>
    <dbReference type="NCBI Taxonomy" id="1618422"/>
    <lineage>
        <taxon>Bacteria</taxon>
        <taxon>Candidatus Daviesiibacteriota</taxon>
    </lineage>
</organism>
<dbReference type="CDD" id="cd03808">
    <property type="entry name" value="GT4_CapM-like"/>
    <property type="match status" value="1"/>
</dbReference>